<organism evidence="2">
    <name type="scientific">Vibrio vulnificus</name>
    <dbReference type="NCBI Taxonomy" id="672"/>
    <lineage>
        <taxon>Bacteria</taxon>
        <taxon>Pseudomonadati</taxon>
        <taxon>Pseudomonadota</taxon>
        <taxon>Gammaproteobacteria</taxon>
        <taxon>Vibrionales</taxon>
        <taxon>Vibrionaceae</taxon>
        <taxon>Vibrio</taxon>
    </lineage>
</organism>
<evidence type="ECO:0000313" key="2">
    <source>
        <dbReference type="EMBL" id="HAS8538474.1"/>
    </source>
</evidence>
<gene>
    <name evidence="2" type="ORF">I7730_01510</name>
</gene>
<feature type="transmembrane region" description="Helical" evidence="1">
    <location>
        <begin position="159"/>
        <end position="179"/>
    </location>
</feature>
<reference evidence="2" key="1">
    <citation type="journal article" date="2018" name="Genome Biol.">
        <title>SKESA: strategic k-mer extension for scrupulous assemblies.</title>
        <authorList>
            <person name="Souvorov A."/>
            <person name="Agarwala R."/>
            <person name="Lipman D.J."/>
        </authorList>
    </citation>
    <scope>NUCLEOTIDE SEQUENCE</scope>
    <source>
        <strain evidence="2">BCW_3452</strain>
    </source>
</reference>
<dbReference type="AlphaFoldDB" id="A0A8H9K5H2"/>
<comment type="caution">
    <text evidence="2">The sequence shown here is derived from an EMBL/GenBank/DDBJ whole genome shotgun (WGS) entry which is preliminary data.</text>
</comment>
<feature type="transmembrane region" description="Helical" evidence="1">
    <location>
        <begin position="114"/>
        <end position="138"/>
    </location>
</feature>
<name>A0A8H9K5H2_VIBVL</name>
<reference evidence="2" key="2">
    <citation type="submission" date="2019-01" db="EMBL/GenBank/DDBJ databases">
        <authorList>
            <consortium name="NCBI Pathogen Detection Project"/>
        </authorList>
    </citation>
    <scope>NUCLEOTIDE SEQUENCE</scope>
    <source>
        <strain evidence="2">BCW_3452</strain>
    </source>
</reference>
<keyword evidence="1" id="KW-0812">Transmembrane</keyword>
<keyword evidence="1" id="KW-0472">Membrane</keyword>
<dbReference type="Proteomes" id="UP000863257">
    <property type="component" value="Unassembled WGS sequence"/>
</dbReference>
<feature type="transmembrane region" description="Helical" evidence="1">
    <location>
        <begin position="84"/>
        <end position="102"/>
    </location>
</feature>
<feature type="transmembrane region" description="Helical" evidence="1">
    <location>
        <begin position="40"/>
        <end position="63"/>
    </location>
</feature>
<dbReference type="EMBL" id="DACRBY010000001">
    <property type="protein sequence ID" value="HAS8538474.1"/>
    <property type="molecule type" value="Genomic_DNA"/>
</dbReference>
<keyword evidence="1" id="KW-1133">Transmembrane helix</keyword>
<sequence>MVFLAATGFGAVIAHSNHVRDESISAIDDLFEFGTAVFNNSLFALILLVMAITIPKRIVRVIAKSSLKMSFVELDNKTLDKVDPMTSSLSAFFAFMTVAIAYSMRWELSTATELYQIASMFAFVLFYTLVCAGFEGYFYSREYKYGCSQSSANMAISHVASLGFLVFAFVHIFDLLLLLEQSGMVEALVLEHKQR</sequence>
<evidence type="ECO:0000256" key="1">
    <source>
        <dbReference type="SAM" id="Phobius"/>
    </source>
</evidence>
<protein>
    <submittedName>
        <fullName evidence="2">Uncharacterized protein</fullName>
    </submittedName>
</protein>
<accession>A0A8H9K5H2</accession>
<proteinExistence type="predicted"/>